<reference evidence="2" key="1">
    <citation type="journal article" date="2014" name="Int. J. Syst. Evol. Microbiol.">
        <title>Complete genome sequence of Corynebacterium casei LMG S-19264T (=DSM 44701T), isolated from a smear-ripened cheese.</title>
        <authorList>
            <consortium name="US DOE Joint Genome Institute (JGI-PGF)"/>
            <person name="Walter F."/>
            <person name="Albersmeier A."/>
            <person name="Kalinowski J."/>
            <person name="Ruckert C."/>
        </authorList>
    </citation>
    <scope>NUCLEOTIDE SEQUENCE</scope>
    <source>
        <strain evidence="2">CGMCC 1.15519</strain>
    </source>
</reference>
<name>A0A917E9U5_9SPHN</name>
<dbReference type="Proteomes" id="UP000635071">
    <property type="component" value="Unassembled WGS sequence"/>
</dbReference>
<feature type="transmembrane region" description="Helical" evidence="1">
    <location>
        <begin position="163"/>
        <end position="186"/>
    </location>
</feature>
<dbReference type="EMBL" id="BMJM01000007">
    <property type="protein sequence ID" value="GGE14837.1"/>
    <property type="molecule type" value="Genomic_DNA"/>
</dbReference>
<sequence length="345" mass="37486">MTETPSLTRRVTDTAHAARDWLDSPAGKRAQKWVSIGLSVAILAILARSISDIGWRQVVRVLPTTPLFWILFGAAYFLQPLIDWIIFRRWWPMAWRAVSIFLQKRVMNEALFSYAGDTYLIAWAANKLGIEYDPEAPPKRLLGRGDGPGLDPQTSPFAAIKDVAITSGLAGNLTTLVTLGLALAMGGDRVLSEGVDPAVLRNSMIAFGALIVLSASIVLFRKQVMSIPVADNMWSFWWHLFRVLTAHVLIVLSWVVALPAIAFTTWFLLGALRMVIGRLPLPNKELVFAAVAVSLTGDASVQVAALMAAQGALHLVFHGLAWVLAAAIEKSGPAMTSDAQAPRGV</sequence>
<evidence type="ECO:0000256" key="1">
    <source>
        <dbReference type="SAM" id="Phobius"/>
    </source>
</evidence>
<evidence type="ECO:0000313" key="3">
    <source>
        <dbReference type="Proteomes" id="UP000635071"/>
    </source>
</evidence>
<organism evidence="2 3">
    <name type="scientific">Sandarakinorhabdus glacialis</name>
    <dbReference type="NCBI Taxonomy" id="1614636"/>
    <lineage>
        <taxon>Bacteria</taxon>
        <taxon>Pseudomonadati</taxon>
        <taxon>Pseudomonadota</taxon>
        <taxon>Alphaproteobacteria</taxon>
        <taxon>Sphingomonadales</taxon>
        <taxon>Sphingosinicellaceae</taxon>
        <taxon>Sandarakinorhabdus</taxon>
    </lineage>
</organism>
<proteinExistence type="predicted"/>
<keyword evidence="1" id="KW-0472">Membrane</keyword>
<gene>
    <name evidence="2" type="ORF">GCM10011529_21560</name>
</gene>
<feature type="transmembrane region" description="Helical" evidence="1">
    <location>
        <begin position="303"/>
        <end position="328"/>
    </location>
</feature>
<feature type="transmembrane region" description="Helical" evidence="1">
    <location>
        <begin position="67"/>
        <end position="87"/>
    </location>
</feature>
<keyword evidence="1" id="KW-1133">Transmembrane helix</keyword>
<feature type="transmembrane region" description="Helical" evidence="1">
    <location>
        <begin position="33"/>
        <end position="55"/>
    </location>
</feature>
<keyword evidence="1" id="KW-0812">Transmembrane</keyword>
<feature type="transmembrane region" description="Helical" evidence="1">
    <location>
        <begin position="198"/>
        <end position="220"/>
    </location>
</feature>
<feature type="transmembrane region" description="Helical" evidence="1">
    <location>
        <begin position="240"/>
        <end position="269"/>
    </location>
</feature>
<protein>
    <submittedName>
        <fullName evidence="2">Uncharacterized protein</fullName>
    </submittedName>
</protein>
<dbReference type="AlphaFoldDB" id="A0A917E9U5"/>
<evidence type="ECO:0000313" key="2">
    <source>
        <dbReference type="EMBL" id="GGE14837.1"/>
    </source>
</evidence>
<accession>A0A917E9U5</accession>
<keyword evidence="3" id="KW-1185">Reference proteome</keyword>
<reference evidence="2" key="2">
    <citation type="submission" date="2020-09" db="EMBL/GenBank/DDBJ databases">
        <authorList>
            <person name="Sun Q."/>
            <person name="Zhou Y."/>
        </authorList>
    </citation>
    <scope>NUCLEOTIDE SEQUENCE</scope>
    <source>
        <strain evidence="2">CGMCC 1.15519</strain>
    </source>
</reference>
<comment type="caution">
    <text evidence="2">The sequence shown here is derived from an EMBL/GenBank/DDBJ whole genome shotgun (WGS) entry which is preliminary data.</text>
</comment>
<dbReference type="RefSeq" id="WP_188762970.1">
    <property type="nucleotide sequence ID" value="NZ_BMJM01000007.1"/>
</dbReference>